<accession>A0AAD0U8V0</accession>
<dbReference type="AlphaFoldDB" id="A0AAD0U8V0"/>
<dbReference type="Proteomes" id="UP000248631">
    <property type="component" value="Unassembled WGS sequence"/>
</dbReference>
<evidence type="ECO:0000256" key="3">
    <source>
        <dbReference type="ARBA" id="ARBA00023163"/>
    </source>
</evidence>
<evidence type="ECO:0000313" key="4">
    <source>
        <dbReference type="EMBL" id="AYR25528.1"/>
    </source>
</evidence>
<reference evidence="4 7" key="2">
    <citation type="submission" date="2017-11" db="EMBL/GenBank/DDBJ databases">
        <title>Complete genome sequence of Herbaspirillum rubrisubalbicans DSM 11543.</title>
        <authorList>
            <person name="Chen M."/>
            <person name="An Q."/>
        </authorList>
    </citation>
    <scope>NUCLEOTIDE SEQUENCE [LARGE SCALE GENOMIC DNA]</scope>
    <source>
        <strain evidence="4 7">DSM 11543</strain>
    </source>
</reference>
<proteinExistence type="predicted"/>
<dbReference type="EMBL" id="JUGD01000012">
    <property type="protein sequence ID" value="RAM64575.1"/>
    <property type="molecule type" value="Genomic_DNA"/>
</dbReference>
<evidence type="ECO:0000256" key="2">
    <source>
        <dbReference type="ARBA" id="ARBA00023125"/>
    </source>
</evidence>
<organism evidence="4 7">
    <name type="scientific">Herbaspirillum rubrisubalbicans</name>
    <dbReference type="NCBI Taxonomy" id="80842"/>
    <lineage>
        <taxon>Bacteria</taxon>
        <taxon>Pseudomonadati</taxon>
        <taxon>Pseudomonadota</taxon>
        <taxon>Betaproteobacteria</taxon>
        <taxon>Burkholderiales</taxon>
        <taxon>Oxalobacteraceae</taxon>
        <taxon>Herbaspirillum</taxon>
    </lineage>
</organism>
<dbReference type="SUPFAM" id="SSF47413">
    <property type="entry name" value="lambda repressor-like DNA-binding domains"/>
    <property type="match status" value="1"/>
</dbReference>
<evidence type="ECO:0000256" key="1">
    <source>
        <dbReference type="ARBA" id="ARBA00023015"/>
    </source>
</evidence>
<gene>
    <name evidence="5" type="ORF">RB24_10250</name>
    <name evidence="4" type="ORF">RC54_17630</name>
</gene>
<dbReference type="GO" id="GO:0003677">
    <property type="term" value="F:DNA binding"/>
    <property type="evidence" value="ECO:0007669"/>
    <property type="project" value="UniProtKB-KW"/>
</dbReference>
<dbReference type="RefSeq" id="WP_044531392.1">
    <property type="nucleotide sequence ID" value="NZ_CP024996.1"/>
</dbReference>
<dbReference type="EMBL" id="CP024996">
    <property type="protein sequence ID" value="AYR25528.1"/>
    <property type="molecule type" value="Genomic_DNA"/>
</dbReference>
<keyword evidence="1" id="KW-0805">Transcription regulation</keyword>
<reference evidence="5 6" key="1">
    <citation type="submission" date="2014-12" db="EMBL/GenBank/DDBJ databases">
        <title>Complete genome sequence of Herbaspirillum rubrisubalbicans Os38.</title>
        <authorList>
            <person name="Chen M."/>
            <person name="An Q."/>
        </authorList>
    </citation>
    <scope>NUCLEOTIDE SEQUENCE [LARGE SCALE GENOMIC DNA]</scope>
    <source>
        <strain evidence="5 6">Os38</strain>
    </source>
</reference>
<keyword evidence="6" id="KW-1185">Reference proteome</keyword>
<dbReference type="PANTHER" id="PTHR36511:SF3">
    <property type="entry name" value="ANTITOXIN HIGA-2"/>
    <property type="match status" value="1"/>
</dbReference>
<evidence type="ECO:0000313" key="6">
    <source>
        <dbReference type="Proteomes" id="UP000248631"/>
    </source>
</evidence>
<keyword evidence="3" id="KW-0804">Transcription</keyword>
<sequence>MKKKRNLFDELMAGVEDMAAERKGKLTLRTTKVKLSPEPVSITAEEIQRVRSKVRVSQAIMARSLRVNARTYQNWEQGVSRPNAQAAVLLKLVDQDPSLIARISSLV</sequence>
<dbReference type="PANTHER" id="PTHR36511">
    <property type="entry name" value="MERR FAMILY BACTERIAL REGULATORY PROTEIN"/>
    <property type="match status" value="1"/>
</dbReference>
<dbReference type="InterPro" id="IPR010982">
    <property type="entry name" value="Lambda_DNA-bd_dom_sf"/>
</dbReference>
<keyword evidence="2" id="KW-0238">DNA-binding</keyword>
<evidence type="ECO:0000313" key="7">
    <source>
        <dbReference type="Proteomes" id="UP000269199"/>
    </source>
</evidence>
<dbReference type="Gene3D" id="1.10.260.40">
    <property type="entry name" value="lambda repressor-like DNA-binding domains"/>
    <property type="match status" value="1"/>
</dbReference>
<evidence type="ECO:0000313" key="5">
    <source>
        <dbReference type="EMBL" id="RAM64575.1"/>
    </source>
</evidence>
<dbReference type="Proteomes" id="UP000269199">
    <property type="component" value="Chromosome"/>
</dbReference>
<protein>
    <submittedName>
        <fullName evidence="4 5">Transcriptional regulator</fullName>
    </submittedName>
</protein>
<name>A0AAD0U8V0_9BURK</name>
<dbReference type="InterPro" id="IPR052359">
    <property type="entry name" value="HTH-type_reg/antitoxin"/>
</dbReference>